<name>A0ABP9J1H0_9ACTN</name>
<organism evidence="1 2">
    <name type="scientific">Streptomyces siamensis</name>
    <dbReference type="NCBI Taxonomy" id="1274986"/>
    <lineage>
        <taxon>Bacteria</taxon>
        <taxon>Bacillati</taxon>
        <taxon>Actinomycetota</taxon>
        <taxon>Actinomycetes</taxon>
        <taxon>Kitasatosporales</taxon>
        <taxon>Streptomycetaceae</taxon>
        <taxon>Streptomyces</taxon>
    </lineage>
</organism>
<sequence length="155" mass="17142">MERVRRALNRLADIDLARHGPLGQYRPMRPEAAGADLLSRRRLEAGKGFAGVHAAVSDLTDQCRAGRLIGGAYDTVAVPHPAGLLDALLELYLAYWERAQPCRDSSSHAESDAPTQEELMLLEMLKASFKDQTIARRLGRSSRTASRRMTVLMNV</sequence>
<reference evidence="2" key="1">
    <citation type="journal article" date="2019" name="Int. J. Syst. Evol. Microbiol.">
        <title>The Global Catalogue of Microorganisms (GCM) 10K type strain sequencing project: providing services to taxonomists for standard genome sequencing and annotation.</title>
        <authorList>
            <consortium name="The Broad Institute Genomics Platform"/>
            <consortium name="The Broad Institute Genome Sequencing Center for Infectious Disease"/>
            <person name="Wu L."/>
            <person name="Ma J."/>
        </authorList>
    </citation>
    <scope>NUCLEOTIDE SEQUENCE [LARGE SCALE GENOMIC DNA]</scope>
    <source>
        <strain evidence="2">JCM 18409</strain>
    </source>
</reference>
<dbReference type="Proteomes" id="UP001501759">
    <property type="component" value="Unassembled WGS sequence"/>
</dbReference>
<keyword evidence="2" id="KW-1185">Reference proteome</keyword>
<dbReference type="EMBL" id="BAABKB010000016">
    <property type="protein sequence ID" value="GAA5017657.1"/>
    <property type="molecule type" value="Genomic_DNA"/>
</dbReference>
<comment type="caution">
    <text evidence="1">The sequence shown here is derived from an EMBL/GenBank/DDBJ whole genome shotgun (WGS) entry which is preliminary data.</text>
</comment>
<dbReference type="RefSeq" id="WP_345651879.1">
    <property type="nucleotide sequence ID" value="NZ_BAABKB010000016.1"/>
</dbReference>
<evidence type="ECO:0008006" key="3">
    <source>
        <dbReference type="Google" id="ProtNLM"/>
    </source>
</evidence>
<accession>A0ABP9J1H0</accession>
<evidence type="ECO:0000313" key="1">
    <source>
        <dbReference type="EMBL" id="GAA5017657.1"/>
    </source>
</evidence>
<protein>
    <recommendedName>
        <fullName evidence="3">Transcriptional regulator</fullName>
    </recommendedName>
</protein>
<gene>
    <name evidence="1" type="ORF">GCM10023335_44450</name>
</gene>
<proteinExistence type="predicted"/>
<evidence type="ECO:0000313" key="2">
    <source>
        <dbReference type="Proteomes" id="UP001501759"/>
    </source>
</evidence>